<comment type="caution">
    <text evidence="1">The sequence shown here is derived from an EMBL/GenBank/DDBJ whole genome shotgun (WGS) entry which is preliminary data.</text>
</comment>
<dbReference type="AlphaFoldDB" id="A0A261RFI4"/>
<accession>A0A261RFI4</accession>
<keyword evidence="2" id="KW-1185">Reference proteome</keyword>
<name>A0A261RFI4_9BORD</name>
<protein>
    <submittedName>
        <fullName evidence="1">Uncharacterized protein</fullName>
    </submittedName>
</protein>
<evidence type="ECO:0000313" key="2">
    <source>
        <dbReference type="Proteomes" id="UP000216857"/>
    </source>
</evidence>
<dbReference type="EMBL" id="NEVJ01000002">
    <property type="protein sequence ID" value="OZI23715.1"/>
    <property type="molecule type" value="Genomic_DNA"/>
</dbReference>
<evidence type="ECO:0000313" key="1">
    <source>
        <dbReference type="EMBL" id="OZI23715.1"/>
    </source>
</evidence>
<reference evidence="1" key="1">
    <citation type="submission" date="2017-05" db="EMBL/GenBank/DDBJ databases">
        <title>Complete and WGS of Bordetella genogroups.</title>
        <authorList>
            <person name="Spilker T."/>
            <person name="Lipuma J."/>
        </authorList>
    </citation>
    <scope>NUCLEOTIDE SEQUENCE</scope>
    <source>
        <strain evidence="1">AU21707</strain>
    </source>
</reference>
<sequence>MDNDLLRRAAKAMLNIPQIRRGKVWCMHCGAYRLVDASRSLQHGWPKCCGYTMTIDSPEERERFRAAAAMIEGK</sequence>
<gene>
    <name evidence="1" type="ORF">CAL26_09800</name>
</gene>
<organism evidence="1 2">
    <name type="scientific">Bordetella genomosp. 9</name>
    <dbReference type="NCBI Taxonomy" id="1416803"/>
    <lineage>
        <taxon>Bacteria</taxon>
        <taxon>Pseudomonadati</taxon>
        <taxon>Pseudomonadota</taxon>
        <taxon>Betaproteobacteria</taxon>
        <taxon>Burkholderiales</taxon>
        <taxon>Alcaligenaceae</taxon>
        <taxon>Bordetella</taxon>
    </lineage>
</organism>
<dbReference type="Proteomes" id="UP000216857">
    <property type="component" value="Unassembled WGS sequence"/>
</dbReference>
<proteinExistence type="predicted"/>
<dbReference type="RefSeq" id="WP_218831524.1">
    <property type="nucleotide sequence ID" value="NZ_NEVJ01000002.1"/>
</dbReference>